<dbReference type="Proteomes" id="UP000001307">
    <property type="component" value="Unassembled WGS sequence"/>
</dbReference>
<protein>
    <recommendedName>
        <fullName evidence="5">Rap-GAP domain-containing protein</fullName>
    </recommendedName>
</protein>
<dbReference type="Pfam" id="PF20412">
    <property type="entry name" value="RALGAPB_N"/>
    <property type="match status" value="1"/>
</dbReference>
<accession>E4XVA5</accession>
<keyword evidence="7" id="KW-1185">Reference proteome</keyword>
<organism evidence="6">
    <name type="scientific">Oikopleura dioica</name>
    <name type="common">Tunicate</name>
    <dbReference type="NCBI Taxonomy" id="34765"/>
    <lineage>
        <taxon>Eukaryota</taxon>
        <taxon>Metazoa</taxon>
        <taxon>Chordata</taxon>
        <taxon>Tunicata</taxon>
        <taxon>Appendicularia</taxon>
        <taxon>Copelata</taxon>
        <taxon>Oikopleuridae</taxon>
        <taxon>Oikopleura</taxon>
    </lineage>
</organism>
<keyword evidence="3" id="KW-0175">Coiled coil</keyword>
<feature type="region of interest" description="Disordered" evidence="4">
    <location>
        <begin position="326"/>
        <end position="369"/>
    </location>
</feature>
<evidence type="ECO:0000256" key="1">
    <source>
        <dbReference type="ARBA" id="ARBA00022468"/>
    </source>
</evidence>
<feature type="region of interest" description="Disordered" evidence="4">
    <location>
        <begin position="618"/>
        <end position="708"/>
    </location>
</feature>
<dbReference type="InterPro" id="IPR000331">
    <property type="entry name" value="Rap/Ran_GAP_dom"/>
</dbReference>
<sequence>MFNIRGNKKGSDGVRKSIQKLLDPKRDPDKRLANLRHIIENATQVADHQTIFYQFDTHFFYVFYENFLITEQKLRGQTGRRGQEELEQIIWVLEEMIFLMPDKINQRWQYNSILDVVKRLIHPDNCLHTRIRGTEIFLQWFQALQDNAGEHARMIYASLIPGMPSPKGSDGRSHTLSSLINENVGGIITPVPIQPIVPPEVKENQDQNWYLIKIFTQTVIGTMATYSAAFKWKDKNLEKRGFEFMWDMFKEYYLQNIFTDLDLSTDIYNTSLQLHLTIPQQHDYVKYIDDTGSVDSAISAKDDLLPARVAFIQWLVQYCIDVPENESTPRKRTKGQMETLDETDELNNDSVSSATDDKESVSSSFESEEEHRRHGKIIRGTVFSTRENVNLVHEIFRQAFLLPFVKVDDCIYDKENAISPAGVVIKAFSMWLNASEGRSPPCVKPVWCEEPRYDGSPEDIVRAGDQAALQSFIVNSSYVFLLYPKPEMMEMHSCTCKDVINQYRSIIMHLEMNDDTWNQLLIILVHITRAHLNADSPSGNMSSSVTQPLIQTLIVAWIKASLYAAVSSELWNDMLMLSKEMTHLSVLITEWAKTMEVVSNMLIQHVYNLDIDSLPLDRSGARRRGKRRPAEPTKESQTSQQTTLASPISAQDGSSIRDPKFFSRPPDQASETDNSRIKRAHSDAEIFTGESGSSVRYRTRSGGSFKGTKAESETFSRFNNTDGVESETASLTQDWNPAINHQDHVSESYDEAPPMLFNKTASSFARSESDVGFGPYDTNSVIIRNDGNIELPDEYTEIDEDTTVMAGGRKTGWSADVAYVLWKRILGVLGDVNKIENPEIHARVFGYLHKQWEILYKVRNNLSVSATNTETPESPELVPPLYLFVPWCLGAFQLDSRYQDGQSLALELICRQFIVNIYNDYELDNHMVCQFYRLLRWSLGQTDNLEFTYKAVKSCGGGFFSRNLPGSKVLIPHFLDACEKIAKSSDLDDGCPRVEAQQLVQSLIFVTKDDSDGQRRIGEFIIYSCQFDPSGQSRCVAFQSLSLWLVSRLTMPDPSLPEIAKALSICLMSIKRSDDINVAAAAASCLRTLVKYNKELLALSSSLFCTILTALPLITSDLMNGRCLSSQVFNRNRRSDLLSLAALLEPLNMELVEETCIFEVIVKTLKIATGDRSSSFEFDLSALQTDLFDPNTIIAPINEWTAENSTDEPRGNQKFKQAAQCCLDRINIHLNHFPLKFGPTLMSSTLIDNDGTDLDDTQLLESKNVQFISIDERCIVTLIEFEDKVRVITRTHAGKHSWSCQILDSMAKSEAEKAPESSLETAPESLSDFDQHDNQQHAMADFWQHGDNNDHEDENALNIETSLPTSDSPLQIGCKDRLEQMLRYINSKSQECFVDVPLTVPSKAPFGEEYELRIIDTIKEQFVVELDHRPRLRLSEPFFNAKPKASTTSIIDNTFWRSRFLLSQLGFLTWEKRQKVDLLDKVERLKRELKNLDNRGPIRENHKFACIYVGNGQEDKQSILSNQAGSVSNKLYSESYLFQRAFENFVRSLGWEVELSSHRGYMGGLQNNGSNGLSSIYYADSSLELMYHVSTMFNHEEPVHIKVRHIGNDNVQVIWSEHWREYRTSIISSEFADVVICIYPLAKNNLFRIRIIQKENLPFFGPLTDNIIVSGDVLGVLVRETAINAARALRSKIDGYRHFFEDRNSYLVETIRKLRLPTNNSFEKYCTELLHPSCKAEPSESVSPPEQLRRIVSDTQSESGSVANSLQSSSIFSVSYKKSENRARTESVISDGDLTPKIGAHSRFFVPSTSGALPSTPSHELGNF</sequence>
<dbReference type="InterPro" id="IPR035974">
    <property type="entry name" value="Rap/Ran-GAP_sf"/>
</dbReference>
<evidence type="ECO:0000313" key="6">
    <source>
        <dbReference type="EMBL" id="CBY13636.1"/>
    </source>
</evidence>
<dbReference type="FunFam" id="3.40.50.11210:FF:000001">
    <property type="entry name" value="Ral GTPase-activating protein subunit alpha-1 isoform 1"/>
    <property type="match status" value="1"/>
</dbReference>
<reference evidence="6" key="1">
    <citation type="journal article" date="2010" name="Science">
        <title>Plasticity of animal genome architecture unmasked by rapid evolution of a pelagic tunicate.</title>
        <authorList>
            <person name="Denoeud F."/>
            <person name="Henriet S."/>
            <person name="Mungpakdee S."/>
            <person name="Aury J.M."/>
            <person name="Da Silva C."/>
            <person name="Brinkmann H."/>
            <person name="Mikhaleva J."/>
            <person name="Olsen L.C."/>
            <person name="Jubin C."/>
            <person name="Canestro C."/>
            <person name="Bouquet J.M."/>
            <person name="Danks G."/>
            <person name="Poulain J."/>
            <person name="Campsteijn C."/>
            <person name="Adamski M."/>
            <person name="Cross I."/>
            <person name="Yadetie F."/>
            <person name="Muffato M."/>
            <person name="Louis A."/>
            <person name="Butcher S."/>
            <person name="Tsagkogeorga G."/>
            <person name="Konrad A."/>
            <person name="Singh S."/>
            <person name="Jensen M.F."/>
            <person name="Cong E.H."/>
            <person name="Eikeseth-Otteraa H."/>
            <person name="Noel B."/>
            <person name="Anthouard V."/>
            <person name="Porcel B.M."/>
            <person name="Kachouri-Lafond R."/>
            <person name="Nishino A."/>
            <person name="Ugolini M."/>
            <person name="Chourrout P."/>
            <person name="Nishida H."/>
            <person name="Aasland R."/>
            <person name="Huzurbazar S."/>
            <person name="Westhof E."/>
            <person name="Delsuc F."/>
            <person name="Lehrach H."/>
            <person name="Reinhardt R."/>
            <person name="Weissenbach J."/>
            <person name="Roy S.W."/>
            <person name="Artiguenave F."/>
            <person name="Postlethwait J.H."/>
            <person name="Manak J.R."/>
            <person name="Thompson E.M."/>
            <person name="Jaillon O."/>
            <person name="Du Pasquier L."/>
            <person name="Boudinot P."/>
            <person name="Liberles D.A."/>
            <person name="Volff J.N."/>
            <person name="Philippe H."/>
            <person name="Lenhard B."/>
            <person name="Roest Crollius H."/>
            <person name="Wincker P."/>
            <person name="Chourrout D."/>
        </authorList>
    </citation>
    <scope>NUCLEOTIDE SEQUENCE [LARGE SCALE GENOMIC DNA]</scope>
</reference>
<feature type="coiled-coil region" evidence="3">
    <location>
        <begin position="1468"/>
        <end position="1495"/>
    </location>
</feature>
<evidence type="ECO:0000256" key="4">
    <source>
        <dbReference type="SAM" id="MobiDB-lite"/>
    </source>
</evidence>
<dbReference type="GO" id="GO:0005634">
    <property type="term" value="C:nucleus"/>
    <property type="evidence" value="ECO:0007669"/>
    <property type="project" value="InterPro"/>
</dbReference>
<feature type="region of interest" description="Disordered" evidence="4">
    <location>
        <begin position="1309"/>
        <end position="1329"/>
    </location>
</feature>
<feature type="compositionally biased region" description="Basic and acidic residues" evidence="4">
    <location>
        <begin position="673"/>
        <end position="684"/>
    </location>
</feature>
<dbReference type="PROSITE" id="PS50085">
    <property type="entry name" value="RAPGAP"/>
    <property type="match status" value="1"/>
</dbReference>
<dbReference type="GO" id="GO:0005737">
    <property type="term" value="C:cytoplasm"/>
    <property type="evidence" value="ECO:0007669"/>
    <property type="project" value="TreeGrafter"/>
</dbReference>
<name>E4XVA5_OIKDI</name>
<dbReference type="OrthoDB" id="19311at2759"/>
<proteinExistence type="predicted"/>
<dbReference type="Gene3D" id="3.40.50.11210">
    <property type="entry name" value="Rap/Ran-GAP"/>
    <property type="match status" value="1"/>
</dbReference>
<dbReference type="EMBL" id="FN653206">
    <property type="protein sequence ID" value="CBY13636.1"/>
    <property type="molecule type" value="Genomic_DNA"/>
</dbReference>
<evidence type="ECO:0000259" key="5">
    <source>
        <dbReference type="PROSITE" id="PS50085"/>
    </source>
</evidence>
<gene>
    <name evidence="6" type="ORF">GSOID_T00005431001</name>
</gene>
<dbReference type="PANTHER" id="PTHR10063">
    <property type="entry name" value="TUBERIN"/>
    <property type="match status" value="1"/>
</dbReference>
<evidence type="ECO:0000256" key="3">
    <source>
        <dbReference type="SAM" id="Coils"/>
    </source>
</evidence>
<dbReference type="Pfam" id="PF02145">
    <property type="entry name" value="Rap_GAP"/>
    <property type="match status" value="1"/>
</dbReference>
<dbReference type="GO" id="GO:0051056">
    <property type="term" value="P:regulation of small GTPase mediated signal transduction"/>
    <property type="evidence" value="ECO:0007669"/>
    <property type="project" value="InterPro"/>
</dbReference>
<dbReference type="SUPFAM" id="SSF48371">
    <property type="entry name" value="ARM repeat"/>
    <property type="match status" value="1"/>
</dbReference>
<evidence type="ECO:0000313" key="7">
    <source>
        <dbReference type="Proteomes" id="UP000001307"/>
    </source>
</evidence>
<dbReference type="InterPro" id="IPR046859">
    <property type="entry name" value="RGPA/RALGAPB_N"/>
</dbReference>
<dbReference type="InterPro" id="IPR027107">
    <property type="entry name" value="Tuberin/Ral-act_asu"/>
</dbReference>
<dbReference type="GO" id="GO:0005096">
    <property type="term" value="F:GTPase activator activity"/>
    <property type="evidence" value="ECO:0007669"/>
    <property type="project" value="UniProtKB-KW"/>
</dbReference>
<feature type="region of interest" description="Disordered" evidence="4">
    <location>
        <begin position="1"/>
        <end position="20"/>
    </location>
</feature>
<dbReference type="SUPFAM" id="SSF111347">
    <property type="entry name" value="Rap/Ran-GAP"/>
    <property type="match status" value="1"/>
</dbReference>
<feature type="domain" description="Rap-GAP" evidence="5">
    <location>
        <begin position="1489"/>
        <end position="1710"/>
    </location>
</feature>
<evidence type="ECO:0000256" key="2">
    <source>
        <dbReference type="ARBA" id="ARBA00022553"/>
    </source>
</evidence>
<keyword evidence="1" id="KW-0343">GTPase activation</keyword>
<feature type="compositionally biased region" description="Polar residues" evidence="4">
    <location>
        <begin position="635"/>
        <end position="654"/>
    </location>
</feature>
<keyword evidence="2" id="KW-0597">Phosphoprotein</keyword>
<dbReference type="InterPro" id="IPR016024">
    <property type="entry name" value="ARM-type_fold"/>
</dbReference>
<dbReference type="InParanoid" id="E4XVA5"/>
<dbReference type="PANTHER" id="PTHR10063:SF11">
    <property type="entry name" value="RHO GTPASE-ACTIVATING PROTEIN CG5521-RELATED"/>
    <property type="match status" value="1"/>
</dbReference>